<evidence type="ECO:0000256" key="1">
    <source>
        <dbReference type="SAM" id="MobiDB-lite"/>
    </source>
</evidence>
<feature type="region of interest" description="Disordered" evidence="1">
    <location>
        <begin position="1"/>
        <end position="22"/>
    </location>
</feature>
<organism evidence="2 3">
    <name type="scientific">Rahnella aquatilis (strain ATCC 33071 / DSM 4594 / JCM 1683 / NBRC 105701 / NCIMB 13365 / CIP 78.65)</name>
    <dbReference type="NCBI Taxonomy" id="745277"/>
    <lineage>
        <taxon>Bacteria</taxon>
        <taxon>Pseudomonadati</taxon>
        <taxon>Pseudomonadota</taxon>
        <taxon>Gammaproteobacteria</taxon>
        <taxon>Enterobacterales</taxon>
        <taxon>Yersiniaceae</taxon>
        <taxon>Rahnella</taxon>
    </lineage>
</organism>
<dbReference type="Proteomes" id="UP000009010">
    <property type="component" value="Chromosome"/>
</dbReference>
<dbReference type="KEGG" id="raq:Rahaq2_0598"/>
<proteinExistence type="predicted"/>
<dbReference type="AlphaFoldDB" id="H2ITS3"/>
<dbReference type="EMBL" id="CP003244">
    <property type="protein sequence ID" value="AEX50525.1"/>
    <property type="molecule type" value="Genomic_DNA"/>
</dbReference>
<evidence type="ECO:0000313" key="3">
    <source>
        <dbReference type="Proteomes" id="UP000009010"/>
    </source>
</evidence>
<gene>
    <name evidence="2" type="ordered locus">Rahaq2_0598</name>
</gene>
<reference evidence="2 3" key="1">
    <citation type="journal article" date="2012" name="J. Bacteriol.">
        <title>Complete Genome Sequence of Rahnella aquatilis CIP 78.65.</title>
        <authorList>
            <person name="Martinez R.J."/>
            <person name="Bruce D."/>
            <person name="Detter C."/>
            <person name="Goodwin L.A."/>
            <person name="Han J."/>
            <person name="Han C.S."/>
            <person name="Held B."/>
            <person name="Land M.L."/>
            <person name="Mikhailova N."/>
            <person name="Nolan M."/>
            <person name="Pennacchio L."/>
            <person name="Pitluck S."/>
            <person name="Tapia R."/>
            <person name="Woyke T."/>
            <person name="Sobecky P.A."/>
        </authorList>
    </citation>
    <scope>NUCLEOTIDE SEQUENCE [LARGE SCALE GENOMIC DNA]</scope>
    <source>
        <strain evidence="3">ATCC 33071 / DSM 4594 / JCM 1683 / NBRC 105701 / NCIMB 13365 / CIP 78.65</strain>
    </source>
</reference>
<name>H2ITS3_RAHAC</name>
<keyword evidence="3" id="KW-1185">Reference proteome</keyword>
<dbReference type="HOGENOM" id="CLU_3172395_0_0_6"/>
<feature type="compositionally biased region" description="Basic and acidic residues" evidence="1">
    <location>
        <begin position="1"/>
        <end position="11"/>
    </location>
</feature>
<reference evidence="3" key="2">
    <citation type="submission" date="2012-01" db="EMBL/GenBank/DDBJ databases">
        <title>Complete sequence of chromosome of Rahnella aquatilis CIP 78.65.</title>
        <authorList>
            <person name="Lucas S."/>
            <person name="Han J."/>
            <person name="Lapidus A."/>
            <person name="Cheng J.-F."/>
            <person name="Goodwin L."/>
            <person name="Pitluck S."/>
            <person name="Peters L."/>
            <person name="Ovchinnikova G."/>
            <person name="Held B."/>
            <person name="Detter J.C."/>
            <person name="Han C."/>
            <person name="Tapia R."/>
            <person name="Land M."/>
            <person name="Hauser L."/>
            <person name="Kyrpides N."/>
            <person name="Ivanova N."/>
            <person name="Pagani I."/>
            <person name="Sobecky P."/>
            <person name="Martinez R."/>
            <person name="Woyke T."/>
        </authorList>
    </citation>
    <scope>NUCLEOTIDE SEQUENCE [LARGE SCALE GENOMIC DNA]</scope>
    <source>
        <strain evidence="3">ATCC 33071 / DSM 4594 / JCM 1683 / NBRC 105701 / NCIMB 13365 / CIP 78.65</strain>
    </source>
</reference>
<accession>H2ITS3</accession>
<protein>
    <submittedName>
        <fullName evidence="2">Uncharacterized protein</fullName>
    </submittedName>
</protein>
<evidence type="ECO:0000313" key="2">
    <source>
        <dbReference type="EMBL" id="AEX50525.1"/>
    </source>
</evidence>
<sequence length="47" mass="5321">MKTNGFRDDQARAAPSPAKGREIHCNSLQQLKFLWKATPNTPLNRLV</sequence>
<dbReference type="STRING" id="745277.Rahaq2_0598"/>